<dbReference type="SUPFAM" id="SSF54427">
    <property type="entry name" value="NTF2-like"/>
    <property type="match status" value="2"/>
</dbReference>
<dbReference type="AlphaFoldDB" id="A0A346Y342"/>
<name>A0A346Y342_9ACTN</name>
<evidence type="ECO:0000313" key="2">
    <source>
        <dbReference type="Proteomes" id="UP000264006"/>
    </source>
</evidence>
<dbReference type="RefSeq" id="WP_114593163.1">
    <property type="nucleotide sequence ID" value="NZ_CP031165.1"/>
</dbReference>
<dbReference type="InterPro" id="IPR009959">
    <property type="entry name" value="Cyclase_SnoaL-like"/>
</dbReference>
<reference evidence="1 2" key="1">
    <citation type="submission" date="2018-09" db="EMBL/GenBank/DDBJ databases">
        <title>Complete genome sequence of Euzebya sp. DY32-46 isolated from seawater of Pacific Ocean.</title>
        <authorList>
            <person name="Xu L."/>
            <person name="Wu Y.-H."/>
            <person name="Xu X.-W."/>
        </authorList>
    </citation>
    <scope>NUCLEOTIDE SEQUENCE [LARGE SCALE GENOMIC DNA]</scope>
    <source>
        <strain evidence="1 2">DY32-46</strain>
    </source>
</reference>
<dbReference type="GO" id="GO:0030638">
    <property type="term" value="P:polyketide metabolic process"/>
    <property type="evidence" value="ECO:0007669"/>
    <property type="project" value="InterPro"/>
</dbReference>
<dbReference type="InterPro" id="IPR032710">
    <property type="entry name" value="NTF2-like_dom_sf"/>
</dbReference>
<proteinExistence type="predicted"/>
<dbReference type="KEGG" id="euz:DVS28_a4222"/>
<dbReference type="Pfam" id="PF07366">
    <property type="entry name" value="SnoaL"/>
    <property type="match status" value="1"/>
</dbReference>
<sequence length="268" mass="28811">MEPFVALMRRYCIDYTSVHDQSVTADLMREDYRVVISGRTLDMPTYTEAVSAAFARYPTLVLTVHDMILSGHRLAMRFSEHGAPVGEPGALAVWPGISTYEWDGERLQICRVEQDFQGRDEQSTGSFTAPLEAGHPDPWATTVDTPADPATEQAVRAWLDGLAADAVSALSTDGVRLMETGNGAAVLEGLSVEVDDLFTAGDRAAAAVTLRGTYAGGLPGVPAEAVGLEGRMQATLMARVADGAVTELEMVRDRWGLVRRLRKALAAG</sequence>
<dbReference type="Proteomes" id="UP000264006">
    <property type="component" value="Chromosome"/>
</dbReference>
<keyword evidence="2" id="KW-1185">Reference proteome</keyword>
<protein>
    <recommendedName>
        <fullName evidence="3">SnoaL-like domain-containing protein</fullName>
    </recommendedName>
</protein>
<evidence type="ECO:0000313" key="1">
    <source>
        <dbReference type="EMBL" id="AXV08889.1"/>
    </source>
</evidence>
<evidence type="ECO:0008006" key="3">
    <source>
        <dbReference type="Google" id="ProtNLM"/>
    </source>
</evidence>
<dbReference type="EMBL" id="CP031165">
    <property type="protein sequence ID" value="AXV08889.1"/>
    <property type="molecule type" value="Genomic_DNA"/>
</dbReference>
<organism evidence="1 2">
    <name type="scientific">Euzebya pacifica</name>
    <dbReference type="NCBI Taxonomy" id="1608957"/>
    <lineage>
        <taxon>Bacteria</taxon>
        <taxon>Bacillati</taxon>
        <taxon>Actinomycetota</taxon>
        <taxon>Nitriliruptoria</taxon>
        <taxon>Euzebyales</taxon>
    </lineage>
</organism>
<dbReference type="OrthoDB" id="7479079at2"/>
<dbReference type="Gene3D" id="3.10.450.50">
    <property type="match status" value="2"/>
</dbReference>
<gene>
    <name evidence="1" type="ORF">DVS28_a4222</name>
</gene>
<accession>A0A346Y342</accession>